<evidence type="ECO:0000313" key="2">
    <source>
        <dbReference type="Proteomes" id="UP000184079"/>
    </source>
</evidence>
<gene>
    <name evidence="1" type="ORF">SAMN05421807_1333</name>
</gene>
<dbReference type="AlphaFoldDB" id="A0A1M5XQP5"/>
<keyword evidence="2" id="KW-1185">Reference proteome</keyword>
<organism evidence="1 2">
    <name type="scientific">Virgibacillus chiguensis</name>
    <dbReference type="NCBI Taxonomy" id="411959"/>
    <lineage>
        <taxon>Bacteria</taxon>
        <taxon>Bacillati</taxon>
        <taxon>Bacillota</taxon>
        <taxon>Bacilli</taxon>
        <taxon>Bacillales</taxon>
        <taxon>Bacillaceae</taxon>
        <taxon>Virgibacillus</taxon>
    </lineage>
</organism>
<protein>
    <recommendedName>
        <fullName evidence="3">Phage protein</fullName>
    </recommendedName>
</protein>
<sequence length="120" mass="13766">MANLKRHMIEIVKEVKAGETVTEKFLTPIFLPMSVVYEAIDLSAEIEKVADDDSVKKEKELMEKMLVFVSDKIYGKQFTKDQLFNGLHAPDAIKVLQDQILFVSRGMQNDETKKYLAKKN</sequence>
<dbReference type="OrthoDB" id="2413964at2"/>
<dbReference type="NCBIfam" id="NF047360">
    <property type="entry name" value="tail_chap_PVL"/>
    <property type="match status" value="1"/>
</dbReference>
<evidence type="ECO:0008006" key="3">
    <source>
        <dbReference type="Google" id="ProtNLM"/>
    </source>
</evidence>
<reference evidence="2" key="1">
    <citation type="submission" date="2016-11" db="EMBL/GenBank/DDBJ databases">
        <authorList>
            <person name="Varghese N."/>
            <person name="Submissions S."/>
        </authorList>
    </citation>
    <scope>NUCLEOTIDE SEQUENCE [LARGE SCALE GENOMIC DNA]</scope>
    <source>
        <strain evidence="2">CGMCC 1.6496</strain>
    </source>
</reference>
<dbReference type="RefSeq" id="WP_073013460.1">
    <property type="nucleotide sequence ID" value="NZ_FQXD01000033.1"/>
</dbReference>
<evidence type="ECO:0000313" key="1">
    <source>
        <dbReference type="EMBL" id="SHI02141.1"/>
    </source>
</evidence>
<dbReference type="Pfam" id="PF23857">
    <property type="entry name" value="Phage_TAC_19"/>
    <property type="match status" value="1"/>
</dbReference>
<accession>A0A1M5XQP5</accession>
<name>A0A1M5XQP5_9BACI</name>
<proteinExistence type="predicted"/>
<dbReference type="EMBL" id="FQXD01000033">
    <property type="protein sequence ID" value="SHI02141.1"/>
    <property type="molecule type" value="Genomic_DNA"/>
</dbReference>
<dbReference type="Proteomes" id="UP000184079">
    <property type="component" value="Unassembled WGS sequence"/>
</dbReference>
<dbReference type="InterPro" id="IPR057006">
    <property type="entry name" value="Phage_TAC_19"/>
</dbReference>